<reference evidence="4" key="1">
    <citation type="journal article" name="DNA Res.">
        <title>The physiological potential of anammox bacteria as revealed by their core genome structure.</title>
        <authorList>
            <person name="Okubo T."/>
            <person name="Toyoda A."/>
            <person name="Fukuhara K."/>
            <person name="Uchiyama I."/>
            <person name="Harigaya Y."/>
            <person name="Kuroiwa M."/>
            <person name="Suzuki T."/>
            <person name="Murakami Y."/>
            <person name="Suwa Y."/>
            <person name="Takami H."/>
        </authorList>
    </citation>
    <scope>NUCLEOTIDE SEQUENCE</scope>
    <source>
        <strain evidence="4">317325-3</strain>
    </source>
</reference>
<name>A0A809RRG9_9PROT</name>
<evidence type="ECO:0000256" key="1">
    <source>
        <dbReference type="ARBA" id="ARBA00023122"/>
    </source>
</evidence>
<dbReference type="KEGG" id="ddz:DSYM_29710"/>
<dbReference type="InterPro" id="IPR046342">
    <property type="entry name" value="CBS_dom_sf"/>
</dbReference>
<dbReference type="SMART" id="SM00116">
    <property type="entry name" value="CBS"/>
    <property type="match status" value="2"/>
</dbReference>
<dbReference type="Proteomes" id="UP000662914">
    <property type="component" value="Chromosome"/>
</dbReference>
<feature type="domain" description="CBS" evidence="3">
    <location>
        <begin position="7"/>
        <end position="65"/>
    </location>
</feature>
<dbReference type="PANTHER" id="PTHR43080">
    <property type="entry name" value="CBS DOMAIN-CONTAINING PROTEIN CBSX3, MITOCHONDRIAL"/>
    <property type="match status" value="1"/>
</dbReference>
<dbReference type="AlphaFoldDB" id="A0A809RRG9"/>
<accession>A0A809RRG9</accession>
<dbReference type="InterPro" id="IPR051257">
    <property type="entry name" value="Diverse_CBS-Domain"/>
</dbReference>
<dbReference type="Pfam" id="PF00571">
    <property type="entry name" value="CBS"/>
    <property type="match status" value="2"/>
</dbReference>
<dbReference type="SUPFAM" id="SSF54631">
    <property type="entry name" value="CBS-domain pair"/>
    <property type="match status" value="1"/>
</dbReference>
<dbReference type="PROSITE" id="PS51371">
    <property type="entry name" value="CBS"/>
    <property type="match status" value="2"/>
</dbReference>
<gene>
    <name evidence="4" type="ORF">DSYM_29710</name>
</gene>
<dbReference type="EMBL" id="AP021857">
    <property type="protein sequence ID" value="BBO22272.1"/>
    <property type="molecule type" value="Genomic_DNA"/>
</dbReference>
<proteinExistence type="predicted"/>
<dbReference type="Gene3D" id="3.10.580.10">
    <property type="entry name" value="CBS-domain"/>
    <property type="match status" value="1"/>
</dbReference>
<protein>
    <recommendedName>
        <fullName evidence="3">CBS domain-containing protein</fullName>
    </recommendedName>
</protein>
<organism evidence="4 5">
    <name type="scientific">Candidatus Desulfobacillus denitrificans</name>
    <dbReference type="NCBI Taxonomy" id="2608985"/>
    <lineage>
        <taxon>Bacteria</taxon>
        <taxon>Pseudomonadati</taxon>
        <taxon>Pseudomonadota</taxon>
        <taxon>Betaproteobacteria</taxon>
        <taxon>Candidatus Desulfobacillus</taxon>
    </lineage>
</organism>
<evidence type="ECO:0000259" key="3">
    <source>
        <dbReference type="PROSITE" id="PS51371"/>
    </source>
</evidence>
<evidence type="ECO:0000256" key="2">
    <source>
        <dbReference type="PROSITE-ProRule" id="PRU00703"/>
    </source>
</evidence>
<evidence type="ECO:0000313" key="4">
    <source>
        <dbReference type="EMBL" id="BBO22272.1"/>
    </source>
</evidence>
<keyword evidence="1 2" id="KW-0129">CBS domain</keyword>
<dbReference type="InterPro" id="IPR000644">
    <property type="entry name" value="CBS_dom"/>
</dbReference>
<dbReference type="PANTHER" id="PTHR43080:SF2">
    <property type="entry name" value="CBS DOMAIN-CONTAINING PROTEIN"/>
    <property type="match status" value="1"/>
</dbReference>
<feature type="domain" description="CBS" evidence="3">
    <location>
        <begin position="81"/>
        <end position="139"/>
    </location>
</feature>
<sequence length="226" mass="24727">MIIRNWMQRNPTLVEGDTLVAEAKRILTELNLQALPVIENGRLRGLVTRQHCLRAAHFIARTQSSNEYAFFANRLKVKDIMVRNPATLNASDTMEECLRRGQELGVGQFPVLDDGKVVGVISSKEIFSLAAHFLGAWEKRCGVTIGPMELKPGAIGRITDLVEGAGAEVLAIYPITRGEDGGNGQPHERKVIVRFHSAELKKVEAALEAAGFSVIESVDAQCEGKP</sequence>
<evidence type="ECO:0000313" key="5">
    <source>
        <dbReference type="Proteomes" id="UP000662914"/>
    </source>
</evidence>